<dbReference type="PROSITE" id="PS50011">
    <property type="entry name" value="PROTEIN_KINASE_DOM"/>
    <property type="match status" value="1"/>
</dbReference>
<dbReference type="Gene3D" id="3.30.200.20">
    <property type="entry name" value="Phosphorylase Kinase, domain 1"/>
    <property type="match status" value="2"/>
</dbReference>
<organism evidence="13 14">
    <name type="scientific">Umbelopsis ramanniana AG</name>
    <dbReference type="NCBI Taxonomy" id="1314678"/>
    <lineage>
        <taxon>Eukaryota</taxon>
        <taxon>Fungi</taxon>
        <taxon>Fungi incertae sedis</taxon>
        <taxon>Mucoromycota</taxon>
        <taxon>Mucoromycotina</taxon>
        <taxon>Umbelopsidomycetes</taxon>
        <taxon>Umbelopsidales</taxon>
        <taxon>Umbelopsidaceae</taxon>
        <taxon>Umbelopsis</taxon>
    </lineage>
</organism>
<evidence type="ECO:0000256" key="9">
    <source>
        <dbReference type="ARBA" id="ARBA00048679"/>
    </source>
</evidence>
<feature type="domain" description="Protein kinase" evidence="12">
    <location>
        <begin position="10"/>
        <end position="279"/>
    </location>
</feature>
<gene>
    <name evidence="13" type="ORF">K450DRAFT_282142</name>
</gene>
<evidence type="ECO:0000313" key="13">
    <source>
        <dbReference type="EMBL" id="KAI8578001.1"/>
    </source>
</evidence>
<evidence type="ECO:0000259" key="12">
    <source>
        <dbReference type="PROSITE" id="PS50011"/>
    </source>
</evidence>
<dbReference type="PANTHER" id="PTHR44899:SF10">
    <property type="entry name" value="NIMA-RELATED KINASE 2"/>
    <property type="match status" value="1"/>
</dbReference>
<comment type="similarity">
    <text evidence="1">Belongs to the protein kinase superfamily. NEK Ser/Thr protein kinase family. NIMA subfamily.</text>
</comment>
<dbReference type="EMBL" id="MU620934">
    <property type="protein sequence ID" value="KAI8578001.1"/>
    <property type="molecule type" value="Genomic_DNA"/>
</dbReference>
<feature type="region of interest" description="Disordered" evidence="11">
    <location>
        <begin position="421"/>
        <end position="449"/>
    </location>
</feature>
<dbReference type="PANTHER" id="PTHR44899">
    <property type="entry name" value="CAMK FAMILY PROTEIN KINASE"/>
    <property type="match status" value="1"/>
</dbReference>
<evidence type="ECO:0000256" key="3">
    <source>
        <dbReference type="ARBA" id="ARBA00022527"/>
    </source>
</evidence>
<comment type="caution">
    <text evidence="13">The sequence shown here is derived from an EMBL/GenBank/DDBJ whole genome shotgun (WGS) entry which is preliminary data.</text>
</comment>
<dbReference type="SUPFAM" id="SSF56112">
    <property type="entry name" value="Protein kinase-like (PK-like)"/>
    <property type="match status" value="1"/>
</dbReference>
<dbReference type="InterPro" id="IPR000719">
    <property type="entry name" value="Prot_kinase_dom"/>
</dbReference>
<sequence length="504" mass="57370">MSSTEFTSHFEPLEVCGSGSFGLIRKVRRISDGQILACKEIDYRKMSEKEKRQLVAEVNILRELKHPNIVRYYERIIDRKNCMLYILMEYCDGGDLSSVIRKCKQEGKYLQEDVIWILLTQMLMALRECHHGKSGREESKSSVAILHRDLKPDNVFLDDQRNVKLGDFGLSRTLSAGADMARTFVGTPFYMSPELINESSYDMKSDVWALGCLTFELCALEPPFQAKTQHALAAKIKSGKTGSFPKQYSPQLHSMIKAMMHTNPSKRPTTLDFFKLEKIQRCQDSIEINLLRSKLDQYEKDLANQQKNNQERMAEIEKREKELNTKLHRLTRKEESLAQKERIIQEKLQDLSQQSRMYEGEQLQGWRTLPKLFSNDASTRCLTNISPAVPSRGISRSYSVQQPSRFSGTLRSLDHPHITIPSRDGCSSSLSSSRSAVSSSPSDVSQRTSVSTDASSVSSLFSNDDDSFYDAITNLKLAPLKTDKACHIQIQRINEIPSPITRTM</sequence>
<keyword evidence="4" id="KW-0808">Transferase</keyword>
<dbReference type="FunFam" id="3.30.200.20:FF:000097">
    <property type="entry name" value="Probable serine/threonine-protein kinase nek1"/>
    <property type="match status" value="1"/>
</dbReference>
<dbReference type="SMART" id="SM00220">
    <property type="entry name" value="S_TKc"/>
    <property type="match status" value="1"/>
</dbReference>
<accession>A0AAD5E5Y9</accession>
<evidence type="ECO:0000256" key="10">
    <source>
        <dbReference type="SAM" id="Coils"/>
    </source>
</evidence>
<keyword evidence="7" id="KW-0067">ATP-binding</keyword>
<dbReference type="CDD" id="cd08217">
    <property type="entry name" value="STKc_Nek2"/>
    <property type="match status" value="1"/>
</dbReference>
<keyword evidence="6" id="KW-0418">Kinase</keyword>
<evidence type="ECO:0000256" key="11">
    <source>
        <dbReference type="SAM" id="MobiDB-lite"/>
    </source>
</evidence>
<dbReference type="InterPro" id="IPR011009">
    <property type="entry name" value="Kinase-like_dom_sf"/>
</dbReference>
<evidence type="ECO:0000256" key="1">
    <source>
        <dbReference type="ARBA" id="ARBA00010886"/>
    </source>
</evidence>
<reference evidence="13" key="2">
    <citation type="journal article" date="2022" name="Proc. Natl. Acad. Sci. U.S.A.">
        <title>Diploid-dominant life cycles characterize the early evolution of Fungi.</title>
        <authorList>
            <person name="Amses K.R."/>
            <person name="Simmons D.R."/>
            <person name="Longcore J.E."/>
            <person name="Mondo S.J."/>
            <person name="Seto K."/>
            <person name="Jeronimo G.H."/>
            <person name="Bonds A.E."/>
            <person name="Quandt C.A."/>
            <person name="Davis W.J."/>
            <person name="Chang Y."/>
            <person name="Federici B.A."/>
            <person name="Kuo A."/>
            <person name="LaButti K."/>
            <person name="Pangilinan J."/>
            <person name="Andreopoulos W."/>
            <person name="Tritt A."/>
            <person name="Riley R."/>
            <person name="Hundley H."/>
            <person name="Johnson J."/>
            <person name="Lipzen A."/>
            <person name="Barry K."/>
            <person name="Lang B.F."/>
            <person name="Cuomo C.A."/>
            <person name="Buchler N.E."/>
            <person name="Grigoriev I.V."/>
            <person name="Spatafora J.W."/>
            <person name="Stajich J.E."/>
            <person name="James T.Y."/>
        </authorList>
    </citation>
    <scope>NUCLEOTIDE SEQUENCE</scope>
    <source>
        <strain evidence="13">AG</strain>
    </source>
</reference>
<reference evidence="13" key="1">
    <citation type="submission" date="2021-06" db="EMBL/GenBank/DDBJ databases">
        <authorList>
            <consortium name="DOE Joint Genome Institute"/>
            <person name="Mondo S.J."/>
            <person name="Amses K.R."/>
            <person name="Simmons D.R."/>
            <person name="Longcore J.E."/>
            <person name="Seto K."/>
            <person name="Alves G.H."/>
            <person name="Bonds A.E."/>
            <person name="Quandt C.A."/>
            <person name="Davis W.J."/>
            <person name="Chang Y."/>
            <person name="Letcher P.M."/>
            <person name="Powell M.J."/>
            <person name="Kuo A."/>
            <person name="Labutti K."/>
            <person name="Pangilinan J."/>
            <person name="Andreopoulos W."/>
            <person name="Tritt A."/>
            <person name="Riley R."/>
            <person name="Hundley H."/>
            <person name="Johnson J."/>
            <person name="Lipzen A."/>
            <person name="Barry K."/>
            <person name="Berbee M.L."/>
            <person name="Buchler N.E."/>
            <person name="Grigoriev I.V."/>
            <person name="Spatafora J.W."/>
            <person name="Stajich J.E."/>
            <person name="James T.Y."/>
        </authorList>
    </citation>
    <scope>NUCLEOTIDE SEQUENCE</scope>
    <source>
        <strain evidence="13">AG</strain>
    </source>
</reference>
<keyword evidence="14" id="KW-1185">Reference proteome</keyword>
<keyword evidence="10" id="KW-0175">Coiled coil</keyword>
<name>A0AAD5E5Y9_UMBRA</name>
<dbReference type="Proteomes" id="UP001206595">
    <property type="component" value="Unassembled WGS sequence"/>
</dbReference>
<dbReference type="GO" id="GO:0005524">
    <property type="term" value="F:ATP binding"/>
    <property type="evidence" value="ECO:0007669"/>
    <property type="project" value="UniProtKB-KW"/>
</dbReference>
<evidence type="ECO:0000313" key="14">
    <source>
        <dbReference type="Proteomes" id="UP001206595"/>
    </source>
</evidence>
<dbReference type="InterPro" id="IPR008271">
    <property type="entry name" value="Ser/Thr_kinase_AS"/>
</dbReference>
<dbReference type="InterPro" id="IPR051131">
    <property type="entry name" value="NEK_Ser/Thr_kinase_NIMA"/>
</dbReference>
<evidence type="ECO:0000256" key="7">
    <source>
        <dbReference type="ARBA" id="ARBA00022840"/>
    </source>
</evidence>
<evidence type="ECO:0000256" key="2">
    <source>
        <dbReference type="ARBA" id="ARBA00012513"/>
    </source>
</evidence>
<dbReference type="EC" id="2.7.11.1" evidence="2"/>
<feature type="compositionally biased region" description="Low complexity" evidence="11">
    <location>
        <begin position="422"/>
        <end position="449"/>
    </location>
</feature>
<evidence type="ECO:0000256" key="5">
    <source>
        <dbReference type="ARBA" id="ARBA00022741"/>
    </source>
</evidence>
<dbReference type="AlphaFoldDB" id="A0AAD5E5Y9"/>
<keyword evidence="5" id="KW-0547">Nucleotide-binding</keyword>
<comment type="catalytic activity">
    <reaction evidence="8">
        <text>L-threonyl-[protein] + ATP = O-phospho-L-threonyl-[protein] + ADP + H(+)</text>
        <dbReference type="Rhea" id="RHEA:46608"/>
        <dbReference type="Rhea" id="RHEA-COMP:11060"/>
        <dbReference type="Rhea" id="RHEA-COMP:11605"/>
        <dbReference type="ChEBI" id="CHEBI:15378"/>
        <dbReference type="ChEBI" id="CHEBI:30013"/>
        <dbReference type="ChEBI" id="CHEBI:30616"/>
        <dbReference type="ChEBI" id="CHEBI:61977"/>
        <dbReference type="ChEBI" id="CHEBI:456216"/>
        <dbReference type="EC" id="2.7.11.1"/>
    </reaction>
</comment>
<comment type="catalytic activity">
    <reaction evidence="9">
        <text>L-seryl-[protein] + ATP = O-phospho-L-seryl-[protein] + ADP + H(+)</text>
        <dbReference type="Rhea" id="RHEA:17989"/>
        <dbReference type="Rhea" id="RHEA-COMP:9863"/>
        <dbReference type="Rhea" id="RHEA-COMP:11604"/>
        <dbReference type="ChEBI" id="CHEBI:15378"/>
        <dbReference type="ChEBI" id="CHEBI:29999"/>
        <dbReference type="ChEBI" id="CHEBI:30616"/>
        <dbReference type="ChEBI" id="CHEBI:83421"/>
        <dbReference type="ChEBI" id="CHEBI:456216"/>
        <dbReference type="EC" id="2.7.11.1"/>
    </reaction>
</comment>
<evidence type="ECO:0000256" key="8">
    <source>
        <dbReference type="ARBA" id="ARBA00047899"/>
    </source>
</evidence>
<dbReference type="Gene3D" id="1.10.510.10">
    <property type="entry name" value="Transferase(Phosphotransferase) domain 1"/>
    <property type="match status" value="1"/>
</dbReference>
<proteinExistence type="inferred from homology"/>
<dbReference type="RefSeq" id="XP_051443005.1">
    <property type="nucleotide sequence ID" value="XM_051593420.1"/>
</dbReference>
<evidence type="ECO:0000256" key="4">
    <source>
        <dbReference type="ARBA" id="ARBA00022679"/>
    </source>
</evidence>
<evidence type="ECO:0000256" key="6">
    <source>
        <dbReference type="ARBA" id="ARBA00022777"/>
    </source>
</evidence>
<keyword evidence="3" id="KW-0723">Serine/threonine-protein kinase</keyword>
<protein>
    <recommendedName>
        <fullName evidence="2">non-specific serine/threonine protein kinase</fullName>
        <ecNumber evidence="2">2.7.11.1</ecNumber>
    </recommendedName>
</protein>
<dbReference type="GO" id="GO:0004674">
    <property type="term" value="F:protein serine/threonine kinase activity"/>
    <property type="evidence" value="ECO:0007669"/>
    <property type="project" value="UniProtKB-KW"/>
</dbReference>
<dbReference type="Pfam" id="PF00069">
    <property type="entry name" value="Pkinase"/>
    <property type="match status" value="1"/>
</dbReference>
<feature type="coiled-coil region" evidence="10">
    <location>
        <begin position="288"/>
        <end position="350"/>
    </location>
</feature>
<dbReference type="GeneID" id="75918762"/>
<dbReference type="PROSITE" id="PS00108">
    <property type="entry name" value="PROTEIN_KINASE_ST"/>
    <property type="match status" value="1"/>
</dbReference>